<evidence type="ECO:0000256" key="1">
    <source>
        <dbReference type="SAM" id="MobiDB-lite"/>
    </source>
</evidence>
<proteinExistence type="predicted"/>
<reference evidence="2 3" key="1">
    <citation type="submission" date="2021-07" db="EMBL/GenBank/DDBJ databases">
        <authorList>
            <person name="Palmer J.M."/>
        </authorList>
    </citation>
    <scope>NUCLEOTIDE SEQUENCE [LARGE SCALE GENOMIC DNA]</scope>
    <source>
        <strain evidence="2 3">AT_MEX2019</strain>
        <tissue evidence="2">Muscle</tissue>
    </source>
</reference>
<accession>A0ABU7B2S8</accession>
<evidence type="ECO:0000313" key="3">
    <source>
        <dbReference type="Proteomes" id="UP001345963"/>
    </source>
</evidence>
<evidence type="ECO:0000313" key="2">
    <source>
        <dbReference type="EMBL" id="MED6243955.1"/>
    </source>
</evidence>
<dbReference type="Proteomes" id="UP001345963">
    <property type="component" value="Unassembled WGS sequence"/>
</dbReference>
<dbReference type="EMBL" id="JAHUTI010038238">
    <property type="protein sequence ID" value="MED6243955.1"/>
    <property type="molecule type" value="Genomic_DNA"/>
</dbReference>
<gene>
    <name evidence="2" type="ORF">ATANTOWER_031305</name>
</gene>
<protein>
    <submittedName>
        <fullName evidence="2">Uncharacterized protein</fullName>
    </submittedName>
</protein>
<comment type="caution">
    <text evidence="2">The sequence shown here is derived from an EMBL/GenBank/DDBJ whole genome shotgun (WGS) entry which is preliminary data.</text>
</comment>
<feature type="non-terminal residue" evidence="2">
    <location>
        <position position="1"/>
    </location>
</feature>
<feature type="region of interest" description="Disordered" evidence="1">
    <location>
        <begin position="41"/>
        <end position="72"/>
    </location>
</feature>
<name>A0ABU7B2S8_9TELE</name>
<sequence length="72" mass="8456">TTIYWCFQSSPDYFADNKIRKSFLFRVFSVCGSDLYRKRQQHAVTARKGPAQRHPSPRTEAQQVRHRRAPSS</sequence>
<keyword evidence="3" id="KW-1185">Reference proteome</keyword>
<organism evidence="2 3">
    <name type="scientific">Ataeniobius toweri</name>
    <dbReference type="NCBI Taxonomy" id="208326"/>
    <lineage>
        <taxon>Eukaryota</taxon>
        <taxon>Metazoa</taxon>
        <taxon>Chordata</taxon>
        <taxon>Craniata</taxon>
        <taxon>Vertebrata</taxon>
        <taxon>Euteleostomi</taxon>
        <taxon>Actinopterygii</taxon>
        <taxon>Neopterygii</taxon>
        <taxon>Teleostei</taxon>
        <taxon>Neoteleostei</taxon>
        <taxon>Acanthomorphata</taxon>
        <taxon>Ovalentaria</taxon>
        <taxon>Atherinomorphae</taxon>
        <taxon>Cyprinodontiformes</taxon>
        <taxon>Goodeidae</taxon>
        <taxon>Ataeniobius</taxon>
    </lineage>
</organism>